<reference evidence="1" key="2">
    <citation type="submission" date="2020-11" db="EMBL/GenBank/DDBJ databases">
        <authorList>
            <person name="McCartney M.A."/>
            <person name="Auch B."/>
            <person name="Kono T."/>
            <person name="Mallez S."/>
            <person name="Becker A."/>
            <person name="Gohl D.M."/>
            <person name="Silverstein K.A.T."/>
            <person name="Koren S."/>
            <person name="Bechman K.B."/>
            <person name="Herman A."/>
            <person name="Abrahante J.E."/>
            <person name="Garbe J."/>
        </authorList>
    </citation>
    <scope>NUCLEOTIDE SEQUENCE</scope>
    <source>
        <strain evidence="1">Duluth1</strain>
        <tissue evidence="1">Whole animal</tissue>
    </source>
</reference>
<gene>
    <name evidence="1" type="ORF">DPMN_164439</name>
</gene>
<evidence type="ECO:0000313" key="2">
    <source>
        <dbReference type="Proteomes" id="UP000828390"/>
    </source>
</evidence>
<protein>
    <submittedName>
        <fullName evidence="1">Uncharacterized protein</fullName>
    </submittedName>
</protein>
<keyword evidence="2" id="KW-1185">Reference proteome</keyword>
<dbReference type="EMBL" id="JAIWYP010000008">
    <property type="protein sequence ID" value="KAH3786332.1"/>
    <property type="molecule type" value="Genomic_DNA"/>
</dbReference>
<proteinExistence type="predicted"/>
<sequence>MIFATQSVSARQPDAPHTNKMVDPQFAQLPLPTFDPLEVIQTPAVLSSGSQNLLKGNPPYPSHNHCHLSHVCHRVSLLNTDTQVRRVSLHQQPIRRNPPDGRPLHFIETCSKAQNAEVASRECSGPT</sequence>
<organism evidence="1 2">
    <name type="scientific">Dreissena polymorpha</name>
    <name type="common">Zebra mussel</name>
    <name type="synonym">Mytilus polymorpha</name>
    <dbReference type="NCBI Taxonomy" id="45954"/>
    <lineage>
        <taxon>Eukaryota</taxon>
        <taxon>Metazoa</taxon>
        <taxon>Spiralia</taxon>
        <taxon>Lophotrochozoa</taxon>
        <taxon>Mollusca</taxon>
        <taxon>Bivalvia</taxon>
        <taxon>Autobranchia</taxon>
        <taxon>Heteroconchia</taxon>
        <taxon>Euheterodonta</taxon>
        <taxon>Imparidentia</taxon>
        <taxon>Neoheterodontei</taxon>
        <taxon>Myida</taxon>
        <taxon>Dreissenoidea</taxon>
        <taxon>Dreissenidae</taxon>
        <taxon>Dreissena</taxon>
    </lineage>
</organism>
<accession>A0A9D4EYQ1</accession>
<dbReference type="AlphaFoldDB" id="A0A9D4EYQ1"/>
<dbReference type="Proteomes" id="UP000828390">
    <property type="component" value="Unassembled WGS sequence"/>
</dbReference>
<evidence type="ECO:0000313" key="1">
    <source>
        <dbReference type="EMBL" id="KAH3786332.1"/>
    </source>
</evidence>
<name>A0A9D4EYQ1_DREPO</name>
<reference evidence="1" key="1">
    <citation type="journal article" date="2019" name="bioRxiv">
        <title>The Genome of the Zebra Mussel, Dreissena polymorpha: A Resource for Invasive Species Research.</title>
        <authorList>
            <person name="McCartney M.A."/>
            <person name="Auch B."/>
            <person name="Kono T."/>
            <person name="Mallez S."/>
            <person name="Zhang Y."/>
            <person name="Obille A."/>
            <person name="Becker A."/>
            <person name="Abrahante J.E."/>
            <person name="Garbe J."/>
            <person name="Badalamenti J.P."/>
            <person name="Herman A."/>
            <person name="Mangelson H."/>
            <person name="Liachko I."/>
            <person name="Sullivan S."/>
            <person name="Sone E.D."/>
            <person name="Koren S."/>
            <person name="Silverstein K.A.T."/>
            <person name="Beckman K.B."/>
            <person name="Gohl D.M."/>
        </authorList>
    </citation>
    <scope>NUCLEOTIDE SEQUENCE</scope>
    <source>
        <strain evidence="1">Duluth1</strain>
        <tissue evidence="1">Whole animal</tissue>
    </source>
</reference>
<comment type="caution">
    <text evidence="1">The sequence shown here is derived from an EMBL/GenBank/DDBJ whole genome shotgun (WGS) entry which is preliminary data.</text>
</comment>